<reference evidence="2 3" key="1">
    <citation type="submission" date="2016-06" db="EMBL/GenBank/DDBJ databases">
        <title>First insights into the genetic diversity and population structure of in the Bacillus cereus group bacteria from diverse marine environments.</title>
        <authorList>
            <person name="Liu Y."/>
            <person name="Lai Q."/>
            <person name="Shao Z."/>
        </authorList>
    </citation>
    <scope>NUCLEOTIDE SEQUENCE [LARGE SCALE GENOMIC DNA]</scope>
    <source>
        <strain evidence="2 3">NH24A2</strain>
    </source>
</reference>
<evidence type="ECO:0000259" key="1">
    <source>
        <dbReference type="Pfam" id="PF25250"/>
    </source>
</evidence>
<dbReference type="NCBIfam" id="NF045793">
    <property type="entry name" value="BC_2427_fam"/>
    <property type="match status" value="1"/>
</dbReference>
<dbReference type="GeneID" id="87594494"/>
<protein>
    <recommendedName>
        <fullName evidence="1">DUF7852 domain-containing protein</fullName>
    </recommendedName>
</protein>
<proteinExistence type="predicted"/>
<feature type="domain" description="DUF7852" evidence="1">
    <location>
        <begin position="368"/>
        <end position="607"/>
    </location>
</feature>
<dbReference type="InterPro" id="IPR057174">
    <property type="entry name" value="DUF7852"/>
</dbReference>
<dbReference type="Proteomes" id="UP000182788">
    <property type="component" value="Unassembled WGS sequence"/>
</dbReference>
<evidence type="ECO:0000313" key="2">
    <source>
        <dbReference type="EMBL" id="OJD74174.1"/>
    </source>
</evidence>
<sequence length="618" mass="71415">MKNLWINHGKMWEISSKQMIVFKSSTLKNELGDQEKVDEIDSVDETNNTFQTDSILEIPDLPESDFMNELRDQEEMDEIDSVDLWINHSKMSEISSKQMIVFKSSTLKNEFRDQEKLDEIDSVDEMNNTFQTDVILEIPDLPESDFMNELGDQGEVDEIDFVDETNNTFQIDVILEIPDLPESDFMDELGDQEEVDEIDSVDETNNTFQTDVILEIRDLPGSDFMDELGDQEGVNEIDSVDETNNTFQTDFIFEISDLPEFDFMNELGDQEEVDEIDSVDETNNTFLIDFIFEILDFPEFDFMNELGDQEKMDEIDSVDETNNTFQTDSILKIPDLPEFDFINKLGDQEEVDEIDSVDCTSECDNYEQGKVCFMTKKSSFSTHVKIDDFFHSPICSNSVQNTFEFIDLNNKQSPQFDTKLFNTITYYPEQLDCRLVSSEIHEIIFLTDTYNYGMNNKDEYYKSVVVPLHDSPFMKTGEINNNSYTSYDCIHIRVPVVIGEYKIEICLEENIVFEEKVIRVKEISKEVVLTNCKFIPSQFSQSLGNGICTVLKGNLFIEGYIHQNIEYTAFNNGNGDSIQKKSVTHLNQICQKIVLDLIINLLQVQQVRVSHDGKIFKS</sequence>
<dbReference type="RefSeq" id="WP_071720423.1">
    <property type="nucleotide sequence ID" value="NZ_MAOI01000115.1"/>
</dbReference>
<dbReference type="Pfam" id="PF25250">
    <property type="entry name" value="DUF7852"/>
    <property type="match status" value="1"/>
</dbReference>
<comment type="caution">
    <text evidence="2">The sequence shown here is derived from an EMBL/GenBank/DDBJ whole genome shotgun (WGS) entry which is preliminary data.</text>
</comment>
<dbReference type="EMBL" id="MAOI01000115">
    <property type="protein sequence ID" value="OJD74174.1"/>
    <property type="molecule type" value="Genomic_DNA"/>
</dbReference>
<accession>A0A1J9U637</accession>
<dbReference type="AlphaFoldDB" id="A0A1J9U637"/>
<name>A0A1J9U637_9BACI</name>
<evidence type="ECO:0000313" key="3">
    <source>
        <dbReference type="Proteomes" id="UP000182788"/>
    </source>
</evidence>
<gene>
    <name evidence="2" type="ORF">BAU28_18160</name>
</gene>
<organism evidence="2 3">
    <name type="scientific">Bacillus paramycoides</name>
    <dbReference type="NCBI Taxonomy" id="2026194"/>
    <lineage>
        <taxon>Bacteria</taxon>
        <taxon>Bacillati</taxon>
        <taxon>Bacillota</taxon>
        <taxon>Bacilli</taxon>
        <taxon>Bacillales</taxon>
        <taxon>Bacillaceae</taxon>
        <taxon>Bacillus</taxon>
        <taxon>Bacillus cereus group</taxon>
    </lineage>
</organism>